<protein>
    <submittedName>
        <fullName evidence="2">Uncharacterized protein</fullName>
    </submittedName>
</protein>
<sequence>MTDPDIQSDVSSWPGNELEAYVRPLVTGNFSNTTWASNDYITNDRNNFVNSKINTHNGTLNSLSIRPVDGVDQASDPAQPVKLLGIETIFDSIRGATNTNFPRQTPQNASTNYDQVMAHSALTPDNFPRPQTSNVFDHTIHPSASSSAQMPGSGLVQRPSAPYYANPPSNGSYHTNQPSPSSSVQMPAPGHMQVYRPNDPSPSILNQNSTTEQRPTSSQYGRPLTLGGHDIDTNDPYEQASDDVYERSGIARSIPPPEWLLGYRGYEAYIPQYELERYQAPSIIESNFELPTFSNDHPPNDYSLNFASTNYYQDADMRSALQQENGQVMEQYVSAPSDLSQQGLTAPYYANQPSMPSSVQMQVSKSTQTPNPFDQMDQSPMSSFVHESALEITQRSSAPYYANPPSNGPYHTSQPSTSSFAQMSAPGHMKRPRVPYRIKQPSNAPYHTNQPLTSSSVQMPAPGQMQVYRPNDPSPSTSNQNSTTEQQPTSSQYGRSLLPDGLVLIDFCNIAPFNYKYYEGIQGIPLDIFLDKEGINAGLVTPKILAERLPTGLDRDFCFSFAVRHTDNSHKTLSDDLRWRDGTKAMSTKKYYFDGEKKWCSRIPKAKSAFHKEMKLDSY</sequence>
<feature type="compositionally biased region" description="Polar residues" evidence="1">
    <location>
        <begin position="167"/>
        <end position="185"/>
    </location>
</feature>
<feature type="compositionally biased region" description="Polar residues" evidence="1">
    <location>
        <begin position="201"/>
        <end position="220"/>
    </location>
</feature>
<evidence type="ECO:0000256" key="1">
    <source>
        <dbReference type="SAM" id="MobiDB-lite"/>
    </source>
</evidence>
<reference evidence="2 3" key="1">
    <citation type="journal article" date="2017" name="Curr. Biol.">
        <title>Genome architecture and evolution of a unichromosomal asexual nematode.</title>
        <authorList>
            <person name="Fradin H."/>
            <person name="Zegar C."/>
            <person name="Gutwein M."/>
            <person name="Lucas J."/>
            <person name="Kovtun M."/>
            <person name="Corcoran D."/>
            <person name="Baugh L.R."/>
            <person name="Kiontke K."/>
            <person name="Gunsalus K."/>
            <person name="Fitch D.H."/>
            <person name="Piano F."/>
        </authorList>
    </citation>
    <scope>NUCLEOTIDE SEQUENCE [LARGE SCALE GENOMIC DNA]</scope>
    <source>
        <strain evidence="2">PF1309</strain>
    </source>
</reference>
<feature type="region of interest" description="Disordered" evidence="1">
    <location>
        <begin position="347"/>
        <end position="379"/>
    </location>
</feature>
<feature type="compositionally biased region" description="Polar residues" evidence="1">
    <location>
        <begin position="129"/>
        <end position="150"/>
    </location>
</feature>
<dbReference type="AlphaFoldDB" id="A0A2A2K5Q0"/>
<dbReference type="EMBL" id="LIAE01009555">
    <property type="protein sequence ID" value="PAV69284.1"/>
    <property type="molecule type" value="Genomic_DNA"/>
</dbReference>
<feature type="region of interest" description="Disordered" evidence="1">
    <location>
        <begin position="398"/>
        <end position="494"/>
    </location>
</feature>
<dbReference type="Proteomes" id="UP000218231">
    <property type="component" value="Unassembled WGS sequence"/>
</dbReference>
<evidence type="ECO:0000313" key="3">
    <source>
        <dbReference type="Proteomes" id="UP000218231"/>
    </source>
</evidence>
<feature type="compositionally biased region" description="Polar residues" evidence="1">
    <location>
        <begin position="409"/>
        <end position="422"/>
    </location>
</feature>
<comment type="caution">
    <text evidence="2">The sequence shown here is derived from an EMBL/GenBank/DDBJ whole genome shotgun (WGS) entry which is preliminary data.</text>
</comment>
<feature type="compositionally biased region" description="Polar residues" evidence="1">
    <location>
        <begin position="351"/>
        <end position="379"/>
    </location>
</feature>
<proteinExistence type="predicted"/>
<organism evidence="2 3">
    <name type="scientific">Diploscapter pachys</name>
    <dbReference type="NCBI Taxonomy" id="2018661"/>
    <lineage>
        <taxon>Eukaryota</taxon>
        <taxon>Metazoa</taxon>
        <taxon>Ecdysozoa</taxon>
        <taxon>Nematoda</taxon>
        <taxon>Chromadorea</taxon>
        <taxon>Rhabditida</taxon>
        <taxon>Rhabditina</taxon>
        <taxon>Rhabditomorpha</taxon>
        <taxon>Rhabditoidea</taxon>
        <taxon>Rhabditidae</taxon>
        <taxon>Diploscapter</taxon>
    </lineage>
</organism>
<feature type="compositionally biased region" description="Polar residues" evidence="1">
    <location>
        <begin position="440"/>
        <end position="458"/>
    </location>
</feature>
<keyword evidence="3" id="KW-1185">Reference proteome</keyword>
<gene>
    <name evidence="2" type="ORF">WR25_23078</name>
</gene>
<feature type="region of interest" description="Disordered" evidence="1">
    <location>
        <begin position="122"/>
        <end position="233"/>
    </location>
</feature>
<name>A0A2A2K5Q0_9BILA</name>
<evidence type="ECO:0000313" key="2">
    <source>
        <dbReference type="EMBL" id="PAV69284.1"/>
    </source>
</evidence>
<accession>A0A2A2K5Q0</accession>
<feature type="compositionally biased region" description="Low complexity" evidence="1">
    <location>
        <begin position="470"/>
        <end position="492"/>
    </location>
</feature>